<comment type="similarity">
    <text evidence="2">In the C-terminal section; belongs to the NAD synthetase family.</text>
</comment>
<dbReference type="SUPFAM" id="SSF52402">
    <property type="entry name" value="Adenine nucleotide alpha hydrolases-like"/>
    <property type="match status" value="1"/>
</dbReference>
<keyword evidence="5" id="KW-0547">Nucleotide-binding</keyword>
<dbReference type="PROSITE" id="PS00920">
    <property type="entry name" value="NITRIL_CHT_1"/>
    <property type="match status" value="1"/>
</dbReference>
<dbReference type="AlphaFoldDB" id="A0A6J6D819"/>
<dbReference type="SUPFAM" id="SSF56317">
    <property type="entry name" value="Carbon-nitrogen hydrolase"/>
    <property type="match status" value="1"/>
</dbReference>
<dbReference type="Pfam" id="PF00795">
    <property type="entry name" value="CN_hydrolase"/>
    <property type="match status" value="1"/>
</dbReference>
<dbReference type="GO" id="GO:0004359">
    <property type="term" value="F:glutaminase activity"/>
    <property type="evidence" value="ECO:0007669"/>
    <property type="project" value="InterPro"/>
</dbReference>
<dbReference type="InterPro" id="IPR036526">
    <property type="entry name" value="C-N_Hydrolase_sf"/>
</dbReference>
<dbReference type="InterPro" id="IPR014445">
    <property type="entry name" value="Gln-dep_NAD_synthase"/>
</dbReference>
<name>A0A6J6D819_9ZZZZ</name>
<comment type="pathway">
    <text evidence="1">Cofactor biosynthesis; NAD(+) biosynthesis; NAD(+) from deamido-NAD(+) (L-Gln route): step 1/1.</text>
</comment>
<evidence type="ECO:0000259" key="9">
    <source>
        <dbReference type="PROSITE" id="PS50263"/>
    </source>
</evidence>
<reference evidence="10" key="1">
    <citation type="submission" date="2020-05" db="EMBL/GenBank/DDBJ databases">
        <authorList>
            <person name="Chiriac C."/>
            <person name="Salcher M."/>
            <person name="Ghai R."/>
            <person name="Kavagutti S V."/>
        </authorList>
    </citation>
    <scope>NUCLEOTIDE SEQUENCE</scope>
</reference>
<evidence type="ECO:0000256" key="4">
    <source>
        <dbReference type="ARBA" id="ARBA00022598"/>
    </source>
</evidence>
<dbReference type="PIRSF" id="PIRSF006630">
    <property type="entry name" value="NADS_GAT"/>
    <property type="match status" value="1"/>
</dbReference>
<dbReference type="NCBIfam" id="NF010588">
    <property type="entry name" value="PRK13981.1"/>
    <property type="match status" value="1"/>
</dbReference>
<dbReference type="Gene3D" id="3.60.110.10">
    <property type="entry name" value="Carbon-nitrogen hydrolase"/>
    <property type="match status" value="1"/>
</dbReference>
<keyword evidence="6" id="KW-0067">ATP-binding</keyword>
<dbReference type="UniPathway" id="UPA00253">
    <property type="reaction ID" value="UER00334"/>
</dbReference>
<dbReference type="GO" id="GO:0003952">
    <property type="term" value="F:NAD+ synthase (glutamine-hydrolyzing) activity"/>
    <property type="evidence" value="ECO:0007669"/>
    <property type="project" value="UniProtKB-EC"/>
</dbReference>
<dbReference type="Pfam" id="PF02540">
    <property type="entry name" value="NAD_synthase"/>
    <property type="match status" value="1"/>
</dbReference>
<dbReference type="PROSITE" id="PS50263">
    <property type="entry name" value="CN_HYDROLASE"/>
    <property type="match status" value="1"/>
</dbReference>
<dbReference type="GO" id="GO:0009435">
    <property type="term" value="P:NAD+ biosynthetic process"/>
    <property type="evidence" value="ECO:0007669"/>
    <property type="project" value="UniProtKB-UniPathway"/>
</dbReference>
<dbReference type="GO" id="GO:0005737">
    <property type="term" value="C:cytoplasm"/>
    <property type="evidence" value="ECO:0007669"/>
    <property type="project" value="InterPro"/>
</dbReference>
<dbReference type="FunFam" id="3.40.50.620:FF:000106">
    <property type="entry name" value="Glutamine-dependent NAD(+) synthetase"/>
    <property type="match status" value="1"/>
</dbReference>
<protein>
    <recommendedName>
        <fullName evidence="3">NAD(+) synthase (glutamine-hydrolyzing)</fullName>
        <ecNumber evidence="3">6.3.5.1</ecNumber>
    </recommendedName>
</protein>
<dbReference type="EMBL" id="CAEZTD010000030">
    <property type="protein sequence ID" value="CAB4558403.1"/>
    <property type="molecule type" value="Genomic_DNA"/>
</dbReference>
<dbReference type="NCBIfam" id="TIGR00552">
    <property type="entry name" value="nadE"/>
    <property type="match status" value="1"/>
</dbReference>
<organism evidence="10">
    <name type="scientific">freshwater metagenome</name>
    <dbReference type="NCBI Taxonomy" id="449393"/>
    <lineage>
        <taxon>unclassified sequences</taxon>
        <taxon>metagenomes</taxon>
        <taxon>ecological metagenomes</taxon>
    </lineage>
</organism>
<feature type="domain" description="CN hydrolase" evidence="9">
    <location>
        <begin position="4"/>
        <end position="260"/>
    </location>
</feature>
<dbReference type="InterPro" id="IPR000132">
    <property type="entry name" value="Nitrilase/CN_hydratase_CS"/>
</dbReference>
<dbReference type="PANTHER" id="PTHR23090:SF9">
    <property type="entry name" value="GLUTAMINE-DEPENDENT NAD(+) SYNTHETASE"/>
    <property type="match status" value="1"/>
</dbReference>
<evidence type="ECO:0000256" key="6">
    <source>
        <dbReference type="ARBA" id="ARBA00022840"/>
    </source>
</evidence>
<dbReference type="InterPro" id="IPR022310">
    <property type="entry name" value="NAD/GMP_synthase"/>
</dbReference>
<dbReference type="CDD" id="cd00553">
    <property type="entry name" value="NAD_synthase"/>
    <property type="match status" value="1"/>
</dbReference>
<evidence type="ECO:0000256" key="3">
    <source>
        <dbReference type="ARBA" id="ARBA00012743"/>
    </source>
</evidence>
<evidence type="ECO:0000256" key="2">
    <source>
        <dbReference type="ARBA" id="ARBA00007145"/>
    </source>
</evidence>
<feature type="region of interest" description="Disordered" evidence="8">
    <location>
        <begin position="478"/>
        <end position="510"/>
    </location>
</feature>
<keyword evidence="7" id="KW-0520">NAD</keyword>
<keyword evidence="4" id="KW-0436">Ligase</keyword>
<gene>
    <name evidence="10" type="ORF">UFOPK1591_00554</name>
</gene>
<evidence type="ECO:0000256" key="7">
    <source>
        <dbReference type="ARBA" id="ARBA00023027"/>
    </source>
</evidence>
<dbReference type="EC" id="6.3.5.1" evidence="3"/>
<sequence length="583" mass="62076">MPNLRVALAQTNPRLGDFAGNSVEILASVVDAHAAGADIIAFPEMALSGYPIEDLAVRPEFLAVARKAIEHLAADIAEAGAGSVPVIVGFPHGPAEPGSQKNPNPSAIAHNSAAVLLNGKIAGIYNKHHLPNYGVFDEFRNFIPGTDHLLIRVRGIDVAVLICEDIWRDGGACDELAQIRPGLVVVINGSPFEQDKDDVRLPLVARRAVAAGTAFAYLNLVGGQDDLVFDGDSFVVDHAGDVLARAASCATDLLVTDLDLPLAESRTHLPPSNRGAARVTVVDAGSQSEAKTALPTRATPPVAPDERERIWDALVLGLRDYIEKNGFPSVILGLSGGIDSAVCAALAVDAVGPERVFGVSMPSQWSSDHSKSDAADVAERLGIRMTTEPIAGLVAPVESQLELTGLAAENVQARMRGVILMGLSNMDGHLVLTTGNKTEIAVGYSTIYGDSVGGFAPIRDVPKTLVWDLARWRNSQAQLRGENPPIPENSITKPPSAELRPGQVDQDSLPPYDQLDAMLEAYITRRLGRDEVIALGFDAATVDRVIGLVDRAEWKRRQGAIGPKISGMAFGRDRRLPVTFHRS</sequence>
<dbReference type="HAMAP" id="MF_02090">
    <property type="entry name" value="NadE_glutamine_dep"/>
    <property type="match status" value="1"/>
</dbReference>
<evidence type="ECO:0000256" key="8">
    <source>
        <dbReference type="SAM" id="MobiDB-lite"/>
    </source>
</evidence>
<dbReference type="Gene3D" id="3.40.50.620">
    <property type="entry name" value="HUPs"/>
    <property type="match status" value="1"/>
</dbReference>
<dbReference type="InterPro" id="IPR003010">
    <property type="entry name" value="C-N_Hydrolase"/>
</dbReference>
<dbReference type="PANTHER" id="PTHR23090">
    <property type="entry name" value="NH 3 /GLUTAMINE-DEPENDENT NAD + SYNTHETASE"/>
    <property type="match status" value="1"/>
</dbReference>
<evidence type="ECO:0000256" key="5">
    <source>
        <dbReference type="ARBA" id="ARBA00022741"/>
    </source>
</evidence>
<dbReference type="CDD" id="cd07570">
    <property type="entry name" value="GAT_Gln-NAD-synth"/>
    <property type="match status" value="1"/>
</dbReference>
<evidence type="ECO:0000256" key="1">
    <source>
        <dbReference type="ARBA" id="ARBA00005188"/>
    </source>
</evidence>
<dbReference type="InterPro" id="IPR014729">
    <property type="entry name" value="Rossmann-like_a/b/a_fold"/>
</dbReference>
<dbReference type="GO" id="GO:0000257">
    <property type="term" value="F:nitrilase activity"/>
    <property type="evidence" value="ECO:0007669"/>
    <property type="project" value="UniProtKB-ARBA"/>
</dbReference>
<dbReference type="InterPro" id="IPR003694">
    <property type="entry name" value="NAD_synthase"/>
</dbReference>
<evidence type="ECO:0000313" key="10">
    <source>
        <dbReference type="EMBL" id="CAB4558403.1"/>
    </source>
</evidence>
<accession>A0A6J6D819</accession>
<proteinExistence type="inferred from homology"/>
<dbReference type="GO" id="GO:0005524">
    <property type="term" value="F:ATP binding"/>
    <property type="evidence" value="ECO:0007669"/>
    <property type="project" value="UniProtKB-KW"/>
</dbReference>